<reference evidence="12" key="1">
    <citation type="journal article" date="2015" name="Proc. Natl. Acad. Sci. U.S.A.">
        <title>Networks of energetic and metabolic interactions define dynamics in microbial communities.</title>
        <authorList>
            <person name="Embree M."/>
            <person name="Liu J.K."/>
            <person name="Al-Bassam M.M."/>
            <person name="Zengler K."/>
        </authorList>
    </citation>
    <scope>NUCLEOTIDE SEQUENCE</scope>
</reference>
<evidence type="ECO:0000256" key="7">
    <source>
        <dbReference type="ARBA" id="ARBA00022801"/>
    </source>
</evidence>
<comment type="caution">
    <text evidence="12">The sequence shown here is derived from an EMBL/GenBank/DDBJ whole genome shotgun (WGS) entry which is preliminary data.</text>
</comment>
<keyword evidence="6" id="KW-0227">DNA damage</keyword>
<dbReference type="PANTHER" id="PTHR30194:SF3">
    <property type="entry name" value="CROSSOVER JUNCTION ENDODEOXYRIBONUCLEASE RUVC"/>
    <property type="match status" value="1"/>
</dbReference>
<dbReference type="EC" id="3.1.22.4" evidence="12"/>
<keyword evidence="4" id="KW-0479">Metal-binding</keyword>
<evidence type="ECO:0000256" key="6">
    <source>
        <dbReference type="ARBA" id="ARBA00022763"/>
    </source>
</evidence>
<name>A0A0W8E6V3_9ZZZZ</name>
<gene>
    <name evidence="12" type="ORF">ASZ90_018493</name>
</gene>
<evidence type="ECO:0000256" key="8">
    <source>
        <dbReference type="ARBA" id="ARBA00022842"/>
    </source>
</evidence>
<dbReference type="InterPro" id="IPR036397">
    <property type="entry name" value="RNaseH_sf"/>
</dbReference>
<evidence type="ECO:0000256" key="10">
    <source>
        <dbReference type="ARBA" id="ARBA00023172"/>
    </source>
</evidence>
<dbReference type="HAMAP" id="MF_00034">
    <property type="entry name" value="RuvC"/>
    <property type="match status" value="1"/>
</dbReference>
<dbReference type="GO" id="GO:0006310">
    <property type="term" value="P:DNA recombination"/>
    <property type="evidence" value="ECO:0007669"/>
    <property type="project" value="UniProtKB-KW"/>
</dbReference>
<evidence type="ECO:0000256" key="11">
    <source>
        <dbReference type="ARBA" id="ARBA00023204"/>
    </source>
</evidence>
<dbReference type="GO" id="GO:0006281">
    <property type="term" value="P:DNA repair"/>
    <property type="evidence" value="ECO:0007669"/>
    <property type="project" value="UniProtKB-KW"/>
</dbReference>
<dbReference type="AlphaFoldDB" id="A0A0W8E6V3"/>
<accession>A0A0W8E6V3</accession>
<keyword evidence="10" id="KW-0233">DNA recombination</keyword>
<dbReference type="GO" id="GO:0008821">
    <property type="term" value="F:crossover junction DNA endonuclease activity"/>
    <property type="evidence" value="ECO:0007669"/>
    <property type="project" value="InterPro"/>
</dbReference>
<dbReference type="NCBIfam" id="TIGR00228">
    <property type="entry name" value="ruvC"/>
    <property type="match status" value="1"/>
</dbReference>
<proteinExistence type="inferred from homology"/>
<evidence type="ECO:0000313" key="12">
    <source>
        <dbReference type="EMBL" id="KUG04131.1"/>
    </source>
</evidence>
<keyword evidence="3" id="KW-0540">Nuclease</keyword>
<sequence>MIVLGIDPGTAITGYGVVEYQAGREKLIKYGTINTPADIDMAARLVTINRQLSDLIQEVKPDAAAIEQLFFHKNSKTVITVAQGRGVALMTAAREGIAVSEYTPLQIKQSVVGYGKADKKQVQVMVQKILSMREIPRPDDAADALAVAICHIHSCRLGAILKP</sequence>
<dbReference type="Gene3D" id="3.30.420.10">
    <property type="entry name" value="Ribonuclease H-like superfamily/Ribonuclease H"/>
    <property type="match status" value="1"/>
</dbReference>
<evidence type="ECO:0000256" key="5">
    <source>
        <dbReference type="ARBA" id="ARBA00022759"/>
    </source>
</evidence>
<dbReference type="CDD" id="cd16962">
    <property type="entry name" value="RuvC"/>
    <property type="match status" value="1"/>
</dbReference>
<dbReference type="GO" id="GO:0046872">
    <property type="term" value="F:metal ion binding"/>
    <property type="evidence" value="ECO:0007669"/>
    <property type="project" value="UniProtKB-KW"/>
</dbReference>
<dbReference type="NCBIfam" id="NF000711">
    <property type="entry name" value="PRK00039.2-1"/>
    <property type="match status" value="1"/>
</dbReference>
<keyword evidence="2" id="KW-0963">Cytoplasm</keyword>
<evidence type="ECO:0000256" key="3">
    <source>
        <dbReference type="ARBA" id="ARBA00022722"/>
    </source>
</evidence>
<dbReference type="InterPro" id="IPR012337">
    <property type="entry name" value="RNaseH-like_sf"/>
</dbReference>
<dbReference type="PROSITE" id="PS01321">
    <property type="entry name" value="RUVC"/>
    <property type="match status" value="1"/>
</dbReference>
<evidence type="ECO:0000256" key="1">
    <source>
        <dbReference type="ARBA" id="ARBA00009518"/>
    </source>
</evidence>
<dbReference type="InterPro" id="IPR020563">
    <property type="entry name" value="X-over_junc_endoDNase_Mg_BS"/>
</dbReference>
<dbReference type="PRINTS" id="PR00696">
    <property type="entry name" value="RSOLVASERUVC"/>
</dbReference>
<dbReference type="PANTHER" id="PTHR30194">
    <property type="entry name" value="CROSSOVER JUNCTION ENDODEOXYRIBONUCLEASE RUVC"/>
    <property type="match status" value="1"/>
</dbReference>
<keyword evidence="7 12" id="KW-0378">Hydrolase</keyword>
<organism evidence="12">
    <name type="scientific">hydrocarbon metagenome</name>
    <dbReference type="NCBI Taxonomy" id="938273"/>
    <lineage>
        <taxon>unclassified sequences</taxon>
        <taxon>metagenomes</taxon>
        <taxon>ecological metagenomes</taxon>
    </lineage>
</organism>
<keyword evidence="5" id="KW-0255">Endonuclease</keyword>
<keyword evidence="8" id="KW-0460">Magnesium</keyword>
<dbReference type="SUPFAM" id="SSF53098">
    <property type="entry name" value="Ribonuclease H-like"/>
    <property type="match status" value="1"/>
</dbReference>
<evidence type="ECO:0000256" key="4">
    <source>
        <dbReference type="ARBA" id="ARBA00022723"/>
    </source>
</evidence>
<evidence type="ECO:0000256" key="9">
    <source>
        <dbReference type="ARBA" id="ARBA00023125"/>
    </source>
</evidence>
<comment type="similarity">
    <text evidence="1">Belongs to the RuvC family.</text>
</comment>
<dbReference type="InterPro" id="IPR002176">
    <property type="entry name" value="X-over_junc_endoDNase_RuvC"/>
</dbReference>
<dbReference type="EMBL" id="LNQE01001858">
    <property type="protein sequence ID" value="KUG04131.1"/>
    <property type="molecule type" value="Genomic_DNA"/>
</dbReference>
<protein>
    <submittedName>
        <fullName evidence="12">Crossover junction endodeoxyribonuclease ruvc</fullName>
        <ecNumber evidence="12">3.1.22.4</ecNumber>
    </submittedName>
</protein>
<dbReference type="GO" id="GO:0003677">
    <property type="term" value="F:DNA binding"/>
    <property type="evidence" value="ECO:0007669"/>
    <property type="project" value="UniProtKB-KW"/>
</dbReference>
<keyword evidence="11" id="KW-0234">DNA repair</keyword>
<dbReference type="Pfam" id="PF02075">
    <property type="entry name" value="RuvC"/>
    <property type="match status" value="1"/>
</dbReference>
<keyword evidence="9" id="KW-0238">DNA-binding</keyword>
<evidence type="ECO:0000256" key="2">
    <source>
        <dbReference type="ARBA" id="ARBA00022490"/>
    </source>
</evidence>
<dbReference type="FunFam" id="3.30.420.10:FF:000002">
    <property type="entry name" value="Crossover junction endodeoxyribonuclease RuvC"/>
    <property type="match status" value="1"/>
</dbReference>